<keyword evidence="3" id="KW-1185">Reference proteome</keyword>
<evidence type="ECO:0000313" key="2">
    <source>
        <dbReference type="EMBL" id="GET35192.1"/>
    </source>
</evidence>
<protein>
    <recommendedName>
        <fullName evidence="1">Pepco domain-containing protein</fullName>
    </recommendedName>
</protein>
<sequence>MSKKVTLFTEKYDTKRGDNKSLFSKRVPTTIELEELQKNIIEFNENISIIIESLKSDESTDFLLDEITINAEIGLSGSVGFMGTGVSGAAKAGISFTLKKK</sequence>
<reference evidence="2 3" key="1">
    <citation type="submission" date="2019-10" db="EMBL/GenBank/DDBJ databases">
        <title>Prolixibacter strains distinguished by the presence of nitrate reductase genes were adept at nitrate-dependent anaerobic corrosion of metallic iron and carbon steel.</title>
        <authorList>
            <person name="Iino T."/>
            <person name="Shono N."/>
            <person name="Ito K."/>
            <person name="Nakamura R."/>
            <person name="Sueoka K."/>
            <person name="Harayama S."/>
            <person name="Ohkuma M."/>
        </authorList>
    </citation>
    <scope>NUCLEOTIDE SEQUENCE [LARGE SCALE GENOMIC DNA]</scope>
    <source>
        <strain evidence="2 3">JCM 13498</strain>
    </source>
</reference>
<dbReference type="EMBL" id="BLAX01000001">
    <property type="protein sequence ID" value="GET35192.1"/>
    <property type="molecule type" value="Genomic_DNA"/>
</dbReference>
<evidence type="ECO:0000259" key="1">
    <source>
        <dbReference type="Pfam" id="PF24393"/>
    </source>
</evidence>
<accession>A0A5M4B4V8</accession>
<dbReference type="InterPro" id="IPR056947">
    <property type="entry name" value="Pepco_dom"/>
</dbReference>
<feature type="domain" description="Pepco" evidence="1">
    <location>
        <begin position="20"/>
        <end position="100"/>
    </location>
</feature>
<name>A0A5M4B4V8_9BACT</name>
<dbReference type="RefSeq" id="WP_025865891.1">
    <property type="nucleotide sequence ID" value="NZ_BLAX01000001.1"/>
</dbReference>
<comment type="caution">
    <text evidence="2">The sequence shown here is derived from an EMBL/GenBank/DDBJ whole genome shotgun (WGS) entry which is preliminary data.</text>
</comment>
<proteinExistence type="predicted"/>
<evidence type="ECO:0000313" key="3">
    <source>
        <dbReference type="Proteomes" id="UP000391834"/>
    </source>
</evidence>
<gene>
    <name evidence="2" type="ORF">PbJCM13498_40550</name>
</gene>
<dbReference type="Pfam" id="PF24393">
    <property type="entry name" value="Pepco"/>
    <property type="match status" value="1"/>
</dbReference>
<dbReference type="AlphaFoldDB" id="A0A5M4B4V8"/>
<dbReference type="Proteomes" id="UP000391834">
    <property type="component" value="Unassembled WGS sequence"/>
</dbReference>
<organism evidence="2 3">
    <name type="scientific">Prolixibacter bellariivorans</name>
    <dbReference type="NCBI Taxonomy" id="314319"/>
    <lineage>
        <taxon>Bacteria</taxon>
        <taxon>Pseudomonadati</taxon>
        <taxon>Bacteroidota</taxon>
        <taxon>Bacteroidia</taxon>
        <taxon>Marinilabiliales</taxon>
        <taxon>Prolixibacteraceae</taxon>
        <taxon>Prolixibacter</taxon>
    </lineage>
</organism>